<dbReference type="OrthoDB" id="8904414at2"/>
<protein>
    <submittedName>
        <fullName evidence="1">Uncharacterized protein</fullName>
    </submittedName>
</protein>
<sequence>MELDDIYEELLVLVSDYGAQVDTPIESEHFFEALIKEFDGTQSEFLLFVQDNLPNWYRSVPENGPNWIQDAEWQFHDGKPMLFLGEIKVPKSAGVFHDDAAVFIFLSESGISKSVIQVA</sequence>
<organism evidence="1 2">
    <name type="scientific">Gimesia chilikensis</name>
    <dbReference type="NCBI Taxonomy" id="2605989"/>
    <lineage>
        <taxon>Bacteria</taxon>
        <taxon>Pseudomonadati</taxon>
        <taxon>Planctomycetota</taxon>
        <taxon>Planctomycetia</taxon>
        <taxon>Planctomycetales</taxon>
        <taxon>Planctomycetaceae</taxon>
        <taxon>Gimesia</taxon>
    </lineage>
</organism>
<dbReference type="AlphaFoldDB" id="A0A517PVK2"/>
<gene>
    <name evidence="1" type="ORF">HG66A1_52110</name>
</gene>
<keyword evidence="2" id="KW-1185">Reference proteome</keyword>
<name>A0A517PVK2_9PLAN</name>
<evidence type="ECO:0000313" key="2">
    <source>
        <dbReference type="Proteomes" id="UP000320421"/>
    </source>
</evidence>
<accession>A0A517PVK2</accession>
<evidence type="ECO:0000313" key="1">
    <source>
        <dbReference type="EMBL" id="QDT23394.1"/>
    </source>
</evidence>
<dbReference type="Proteomes" id="UP000320421">
    <property type="component" value="Chromosome"/>
</dbReference>
<dbReference type="RefSeq" id="WP_145190741.1">
    <property type="nucleotide sequence ID" value="NZ_CP036266.1"/>
</dbReference>
<reference evidence="1 2" key="1">
    <citation type="submission" date="2019-02" db="EMBL/GenBank/DDBJ databases">
        <title>Deep-cultivation of Planctomycetes and their phenomic and genomic characterization uncovers novel biology.</title>
        <authorList>
            <person name="Wiegand S."/>
            <person name="Jogler M."/>
            <person name="Boedeker C."/>
            <person name="Pinto D."/>
            <person name="Vollmers J."/>
            <person name="Rivas-Marin E."/>
            <person name="Kohn T."/>
            <person name="Peeters S.H."/>
            <person name="Heuer A."/>
            <person name="Rast P."/>
            <person name="Oberbeckmann S."/>
            <person name="Bunk B."/>
            <person name="Jeske O."/>
            <person name="Meyerdierks A."/>
            <person name="Storesund J.E."/>
            <person name="Kallscheuer N."/>
            <person name="Luecker S."/>
            <person name="Lage O.M."/>
            <person name="Pohl T."/>
            <person name="Merkel B.J."/>
            <person name="Hornburger P."/>
            <person name="Mueller R.-W."/>
            <person name="Bruemmer F."/>
            <person name="Labrenz M."/>
            <person name="Spormann A.M."/>
            <person name="Op den Camp H."/>
            <person name="Overmann J."/>
            <person name="Amann R."/>
            <person name="Jetten M.S.M."/>
            <person name="Mascher T."/>
            <person name="Medema M.H."/>
            <person name="Devos D.P."/>
            <person name="Kaster A.-K."/>
            <person name="Ovreas L."/>
            <person name="Rohde M."/>
            <person name="Galperin M.Y."/>
            <person name="Jogler C."/>
        </authorList>
    </citation>
    <scope>NUCLEOTIDE SEQUENCE [LARGE SCALE GENOMIC DNA]</scope>
    <source>
        <strain evidence="1 2">HG66A1</strain>
    </source>
</reference>
<proteinExistence type="predicted"/>
<dbReference type="EMBL" id="CP036266">
    <property type="protein sequence ID" value="QDT23394.1"/>
    <property type="molecule type" value="Genomic_DNA"/>
</dbReference>